<dbReference type="SMART" id="SM00109">
    <property type="entry name" value="C1"/>
    <property type="match status" value="1"/>
</dbReference>
<evidence type="ECO:0000259" key="8">
    <source>
        <dbReference type="PROSITE" id="PS50004"/>
    </source>
</evidence>
<feature type="compositionally biased region" description="Polar residues" evidence="7">
    <location>
        <begin position="837"/>
        <end position="862"/>
    </location>
</feature>
<dbReference type="SMART" id="SM00239">
    <property type="entry name" value="C2"/>
    <property type="match status" value="2"/>
</dbReference>
<feature type="region of interest" description="Disordered" evidence="7">
    <location>
        <begin position="173"/>
        <end position="241"/>
    </location>
</feature>
<dbReference type="GO" id="GO:0005543">
    <property type="term" value="F:phospholipid binding"/>
    <property type="evidence" value="ECO:0007669"/>
    <property type="project" value="InterPro"/>
</dbReference>
<dbReference type="PANTHER" id="PTHR10480:SF12">
    <property type="entry name" value="UNC-13, ISOFORM E"/>
    <property type="match status" value="1"/>
</dbReference>
<dbReference type="GO" id="GO:0008270">
    <property type="term" value="F:zinc ion binding"/>
    <property type="evidence" value="ECO:0007669"/>
    <property type="project" value="UniProtKB-KW"/>
</dbReference>
<feature type="domain" description="C2" evidence="8">
    <location>
        <begin position="1437"/>
        <end position="1561"/>
    </location>
</feature>
<dbReference type="GO" id="GO:0061789">
    <property type="term" value="P:dense core granule priming"/>
    <property type="evidence" value="ECO:0007669"/>
    <property type="project" value="TreeGrafter"/>
</dbReference>
<feature type="compositionally biased region" description="Basic and acidic residues" evidence="7">
    <location>
        <begin position="519"/>
        <end position="528"/>
    </location>
</feature>
<keyword evidence="3" id="KW-0863">Zinc-finger</keyword>
<dbReference type="FunFam" id="2.60.40.150:FF:000002">
    <property type="entry name" value="Protein unc-13 homolog B"/>
    <property type="match status" value="1"/>
</dbReference>
<dbReference type="FunFam" id="3.30.60.20:FF:000001">
    <property type="entry name" value="Protein unc-13 homolog B"/>
    <property type="match status" value="1"/>
</dbReference>
<dbReference type="GO" id="GO:0016082">
    <property type="term" value="P:synaptic vesicle priming"/>
    <property type="evidence" value="ECO:0007669"/>
    <property type="project" value="TreeGrafter"/>
</dbReference>
<feature type="compositionally biased region" description="Basic and acidic residues" evidence="7">
    <location>
        <begin position="893"/>
        <end position="904"/>
    </location>
</feature>
<feature type="compositionally biased region" description="Low complexity" evidence="7">
    <location>
        <begin position="1010"/>
        <end position="1023"/>
    </location>
</feature>
<dbReference type="InterPro" id="IPR037302">
    <property type="entry name" value="Unc-13_C2B"/>
</dbReference>
<dbReference type="Gene3D" id="1.20.58.1100">
    <property type="match status" value="1"/>
</dbReference>
<dbReference type="SMART" id="SM01145">
    <property type="entry name" value="DUF1041"/>
    <property type="match status" value="1"/>
</dbReference>
<feature type="compositionally biased region" description="Acidic residues" evidence="7">
    <location>
        <begin position="2319"/>
        <end position="2329"/>
    </location>
</feature>
<dbReference type="GO" id="GO:0005509">
    <property type="term" value="F:calcium ion binding"/>
    <property type="evidence" value="ECO:0007669"/>
    <property type="project" value="InterPro"/>
</dbReference>
<keyword evidence="5" id="KW-0106">Calcium</keyword>
<feature type="compositionally biased region" description="Polar residues" evidence="7">
    <location>
        <begin position="906"/>
        <end position="948"/>
    </location>
</feature>
<feature type="region of interest" description="Disordered" evidence="7">
    <location>
        <begin position="768"/>
        <end position="788"/>
    </location>
</feature>
<evidence type="ECO:0000259" key="11">
    <source>
        <dbReference type="PROSITE" id="PS51259"/>
    </source>
</evidence>
<feature type="compositionally biased region" description="Polar residues" evidence="7">
    <location>
        <begin position="508"/>
        <end position="518"/>
    </location>
</feature>
<dbReference type="CDD" id="cd04027">
    <property type="entry name" value="C2B_Munc13"/>
    <property type="match status" value="1"/>
</dbReference>
<evidence type="ECO:0000259" key="10">
    <source>
        <dbReference type="PROSITE" id="PS51258"/>
    </source>
</evidence>
<evidence type="ECO:0000256" key="7">
    <source>
        <dbReference type="SAM" id="MobiDB-lite"/>
    </source>
</evidence>
<dbReference type="CDD" id="cd08395">
    <property type="entry name" value="C2C_Munc13"/>
    <property type="match status" value="1"/>
</dbReference>
<keyword evidence="2" id="KW-0677">Repeat</keyword>
<feature type="domain" description="MHD1" evidence="10">
    <location>
        <begin position="1869"/>
        <end position="2012"/>
    </location>
</feature>
<feature type="region of interest" description="Disordered" evidence="7">
    <location>
        <begin position="421"/>
        <end position="528"/>
    </location>
</feature>
<reference evidence="12 13" key="1">
    <citation type="submission" date="2023-03" db="EMBL/GenBank/DDBJ databases">
        <title>High recombination rates correlate with genetic variation in Cardiocondyla obscurior ants.</title>
        <authorList>
            <person name="Errbii M."/>
        </authorList>
    </citation>
    <scope>NUCLEOTIDE SEQUENCE [LARGE SCALE GENOMIC DNA]</scope>
    <source>
        <strain evidence="12">Alpha-2009</strain>
        <tissue evidence="12">Whole body</tissue>
    </source>
</reference>
<evidence type="ECO:0000256" key="5">
    <source>
        <dbReference type="ARBA" id="ARBA00022837"/>
    </source>
</evidence>
<evidence type="ECO:0000313" key="13">
    <source>
        <dbReference type="Proteomes" id="UP001430953"/>
    </source>
</evidence>
<feature type="region of interest" description="Disordered" evidence="7">
    <location>
        <begin position="1100"/>
        <end position="1119"/>
    </location>
</feature>
<dbReference type="PROSITE" id="PS50081">
    <property type="entry name" value="ZF_DAG_PE_2"/>
    <property type="match status" value="1"/>
</dbReference>
<feature type="compositionally biased region" description="Polar residues" evidence="7">
    <location>
        <begin position="175"/>
        <end position="196"/>
    </location>
</feature>
<dbReference type="PROSITE" id="PS00479">
    <property type="entry name" value="ZF_DAG_PE_1"/>
    <property type="match status" value="1"/>
</dbReference>
<dbReference type="InterPro" id="IPR035892">
    <property type="entry name" value="C2_domain_sf"/>
</dbReference>
<feature type="region of interest" description="Disordered" evidence="7">
    <location>
        <begin position="802"/>
        <end position="948"/>
    </location>
</feature>
<dbReference type="PANTHER" id="PTHR10480">
    <property type="entry name" value="PROTEIN UNC-13 HOMOLOG"/>
    <property type="match status" value="1"/>
</dbReference>
<evidence type="ECO:0000256" key="2">
    <source>
        <dbReference type="ARBA" id="ARBA00022737"/>
    </source>
</evidence>
<keyword evidence="4" id="KW-0862">Zinc</keyword>
<proteinExistence type="predicted"/>
<feature type="region of interest" description="Disordered" evidence="7">
    <location>
        <begin position="975"/>
        <end position="1077"/>
    </location>
</feature>
<accession>A0AAW2FSJ8</accession>
<dbReference type="Proteomes" id="UP001430953">
    <property type="component" value="Unassembled WGS sequence"/>
</dbReference>
<dbReference type="PROSITE" id="PS50004">
    <property type="entry name" value="C2"/>
    <property type="match status" value="2"/>
</dbReference>
<dbReference type="Gene3D" id="2.60.40.150">
    <property type="entry name" value="C2 domain"/>
    <property type="match status" value="3"/>
</dbReference>
<dbReference type="GO" id="GO:0035249">
    <property type="term" value="P:synaptic transmission, glutamatergic"/>
    <property type="evidence" value="ECO:0007669"/>
    <property type="project" value="TreeGrafter"/>
</dbReference>
<evidence type="ECO:0000259" key="9">
    <source>
        <dbReference type="PROSITE" id="PS50081"/>
    </source>
</evidence>
<gene>
    <name evidence="12" type="ORF">PUN28_009239</name>
</gene>
<feature type="region of interest" description="Disordered" evidence="7">
    <location>
        <begin position="44"/>
        <end position="67"/>
    </location>
</feature>
<evidence type="ECO:0000256" key="3">
    <source>
        <dbReference type="ARBA" id="ARBA00022771"/>
    </source>
</evidence>
<evidence type="ECO:0000313" key="12">
    <source>
        <dbReference type="EMBL" id="KAL0118443.1"/>
    </source>
</evidence>
<dbReference type="Pfam" id="PF06292">
    <property type="entry name" value="MUN"/>
    <property type="match status" value="1"/>
</dbReference>
<feature type="compositionally biased region" description="Basic and acidic residues" evidence="7">
    <location>
        <begin position="1143"/>
        <end position="1154"/>
    </location>
</feature>
<dbReference type="GO" id="GO:0017075">
    <property type="term" value="F:syntaxin-1 binding"/>
    <property type="evidence" value="ECO:0007669"/>
    <property type="project" value="TreeGrafter"/>
</dbReference>
<keyword evidence="6" id="KW-0175">Coiled coil</keyword>
<dbReference type="FunFam" id="1.10.357.50:FF:000001">
    <property type="entry name" value="Protein unc-13 homolog B"/>
    <property type="match status" value="1"/>
</dbReference>
<dbReference type="SUPFAM" id="SSF49562">
    <property type="entry name" value="C2 domain (Calcium/lipid-binding domain, CaLB)"/>
    <property type="match status" value="2"/>
</dbReference>
<feature type="compositionally biased region" description="Polar residues" evidence="7">
    <location>
        <begin position="2300"/>
        <end position="2311"/>
    </location>
</feature>
<feature type="compositionally biased region" description="Polar residues" evidence="7">
    <location>
        <begin position="52"/>
        <end position="67"/>
    </location>
</feature>
<dbReference type="InterPro" id="IPR014772">
    <property type="entry name" value="Munc13_dom-2"/>
</dbReference>
<feature type="compositionally biased region" description="Basic and acidic residues" evidence="7">
    <location>
        <begin position="1100"/>
        <end position="1110"/>
    </location>
</feature>
<dbReference type="FunFam" id="2.60.40.150:FF:000014">
    <property type="entry name" value="protein unc-13 homolog B"/>
    <property type="match status" value="1"/>
</dbReference>
<keyword evidence="13" id="KW-1185">Reference proteome</keyword>
<dbReference type="GO" id="GO:0005516">
    <property type="term" value="F:calmodulin binding"/>
    <property type="evidence" value="ECO:0007669"/>
    <property type="project" value="TreeGrafter"/>
</dbReference>
<dbReference type="SUPFAM" id="SSF57889">
    <property type="entry name" value="Cysteine-rich domain"/>
    <property type="match status" value="1"/>
</dbReference>
<feature type="domain" description="C2" evidence="8">
    <location>
        <begin position="2356"/>
        <end position="2485"/>
    </location>
</feature>
<dbReference type="InterPro" id="IPR046349">
    <property type="entry name" value="C1-like_sf"/>
</dbReference>
<dbReference type="InterPro" id="IPR010439">
    <property type="entry name" value="MUN_dom"/>
</dbReference>
<evidence type="ECO:0000256" key="6">
    <source>
        <dbReference type="SAM" id="Coils"/>
    </source>
</evidence>
<feature type="region of interest" description="Disordered" evidence="7">
    <location>
        <begin position="2300"/>
        <end position="2357"/>
    </location>
</feature>
<dbReference type="InterPro" id="IPR002219">
    <property type="entry name" value="PKC_DAG/PE"/>
</dbReference>
<feature type="domain" description="Phorbol-ester/DAG-type" evidence="9">
    <location>
        <begin position="1331"/>
        <end position="1381"/>
    </location>
</feature>
<sequence>MNAGLVVEVWCKGFLWDRFLGYYYIPLSEVSYMNEVTRNQCNLSTTEDRQSKQNTDMCDTNSNTQPDIVTDTETTGQWVSLGLELEQRGNEIVGTKKPTGHSLLIDCRLELPYDPENTEAADLQRKLEMLNNMMDQEARAEQARRQILYNIGHSGYSEDSDYTSDLNYPVGGQGANSSASQFRTAANQLATPQRSLETSRENSYERDDHQIPVTVGGRLAPGNYGSYGGSGHSPRYDEPYPEDGLSQRYLQTQHPSESSEPLFYNSRPKHYKEYRRRKHTWDYDDSQDGWYSEGTYDYQGTRIDDTRIYSDNEYYSNNTTSTSRRPKGKAIPYRRPSLERQMTLYDDHSYYADGYASDGRVGKMSATYPECETDIRYNEYYDTITGYAYQDERYGQDDEDRQWDSGGKRFLVTSTYYENKRNRKTLPQRPASSIGIHRPDYRPTVTRQRSYESEELDYNGYNTRRRKILQPQQRPMSRQEGGTGKKLPPTPTKPSNVVINRKLASLPATPSRQLPKTRTPSEESYYKSDYNEDYNYAYRSQDNLPQDTYTENIYSQQQSGQTDSVNKTLYPEINQDNQYGYGTQVDGQYSQPYPEQHIQNSYDQTTYPQQNSYKDEYQEPYAQQNTQAYQGTYLNTTYPIASQANDQQYTNQAKSEYDKPDGMIIEDNYHEMGFNQNNGQYQQQPEYKQQDVYQEQYDDYGVTAVPTSGYDQNNVANTYSQYQPEQYDSQYNINTSTDYSKTYQETYNQVPVTSQDNYQESYTKQPQENFVDYQTPYSKQNDVPTTYKNNYQETYNDYQESYDEYPDSYQGSFEDQRYKEGSTTTTDRRQSEVPELSVTTPRGQTRTNGYPSNESDYLYQSQENEDAVSSSRRKKLSNKREASPLLQQNTDSLESRDDELKDSFETAVSSVGSGQQKKAFSEYSTAGESSPATTTMVESPQNVAQSQTTTMANHVTGNHVTTTAIVHNSTNLVNGKRPLARTDSYQEDVIEDEDYPEIIPKEPQRKDSQLSHQSQHSQSTLSQKPKLTRGDSYISDNYTEDSYSRRGSYAQLPRKDSFSSTTEGFKPPLTRTDSYQQREMRGSNYGHNYIAPQPISRAESYQRGHFKDQESIDQSDIVLSNTVNGDYQMRDETLERYERGEEALLRNSREDSLDQYKGTPPMSHIESPRGSIIKQASLDESVQMDTPPRSPPEPPPDEELLGMVGVTPVPTQLKERPEMTARQRWHWAYNQIIMQLNNGSGPGGESGGRANGHPGDNPFYSTIDSMPDIRPRRKSIPLVSELVLKTMAATKRNAGLTSAVPRATLNDEELKMHVYKKTLQAMIYPISSTTPHNFVTWTATSPTYCYECEGLLWGIARQGVRCMECGVKCHEKCKDLLNADCLQRAAEKSSKHGAEDKAISIITAMKERMKQREREKPEIFELIRSVFGVDEKAHSGHMMAVEQSVLDGTSKWSAKIAITVISAQGLIAKDKSGTSDPYVTVQVGKVKKRTRTMPRELNPVWHEKFYFECHNSSDRIKVRVWDEDNDLKSKLRQKLTRESDDFLGQTIIEVRTLSGEMDVWYNLEKRTDKSAVSGAIRLHISVEIKGEEKVAPYHVQYTCLHENLFHSLCEENGGMVTLPQAKGDDAWKVYFDPPGEELVDEFAMRYGIESIYQAMTHFHCLSTKYLCPGVPAVMSTLLANINAYYAHTTASPAVSASDRFAASNFGKEKFVKLLDQLHNSLRIDLSMYRNNFPASSQEKLMDLKSTVDLLTSITFFRMKVQELSSPPRASTVVKDCVKACLRSTYQFLFENCYDLYNREFQADPNDPKRDSDDHGPRLDSLDFWHKLIALIVSVIEEDKNSYGPVLNQFPQEFNIGQLSAATMWSLFAVDMKYALEEHEQHRLCKSSAYMNLHFKVKWLHANYVKDVPPYKGAVPEYPAWFEPFVMQWLNENDDVSLEYLHGAFSRDKKEGFQKSSEHVLFSVSVVDVFTQLTQCFDVVSKLECPDPEIWKRYMKRFAKTIVKVLVAYADIVKKEFPSHLKEERIACILMNNIQQLRVQLEKMFESMGGDKLEEDAANILKELQQQLNGALDDLAILFANSLEPRITVSVRELGDLLLAIKGGGQVTLSQPAQRNNVAVEADDVLRPLMVLLDGSLSLYAESCEKTVLKRLLKELWKIVMRILEKTVVLPPMTDKSMMFKNLTDNAKNLAANAKIEDMSKLFKNHMAGKPDVKNALSGVMDISKEVEKNLSPKQCAVLEVALDTIKQYFHAGGNGLKKTFLEKSPELQSLRYALSLYTQTTDTLIKTFVTSQVNQVPLNDASTLRQRQRSMSSERGDEGDGAEGMESLEEPLRQSKPSLRRESRQVPDTAGSEEGSVGEVSIQVDLFTHPGTGEQKVTVKVVAANDLKWQLATGMFRPYVEVNLIGPHLTGKKRKQSTKSKSNNWSPQFNESFDFMIGNEQQQLDFYELHICVKDYCFAREDRLVGVAVMQLKDIVEDGSCACWLSLGKRIQMDETGWTILRILSQRNNDEIAKEFVKLKSDIRQETPLPNPT</sequence>
<feature type="domain" description="MHD2" evidence="11">
    <location>
        <begin position="2122"/>
        <end position="2288"/>
    </location>
</feature>
<feature type="compositionally biased region" description="Basic and acidic residues" evidence="7">
    <location>
        <begin position="197"/>
        <end position="210"/>
    </location>
</feature>
<dbReference type="GO" id="GO:0030672">
    <property type="term" value="C:synaptic vesicle membrane"/>
    <property type="evidence" value="ECO:0007669"/>
    <property type="project" value="TreeGrafter"/>
</dbReference>
<dbReference type="GO" id="GO:0042734">
    <property type="term" value="C:presynaptic membrane"/>
    <property type="evidence" value="ECO:0007669"/>
    <property type="project" value="TreeGrafter"/>
</dbReference>
<feature type="compositionally biased region" description="Acidic residues" evidence="7">
    <location>
        <begin position="985"/>
        <end position="996"/>
    </location>
</feature>
<dbReference type="GO" id="GO:0019992">
    <property type="term" value="F:diacylglycerol binding"/>
    <property type="evidence" value="ECO:0007669"/>
    <property type="project" value="InterPro"/>
</dbReference>
<dbReference type="PROSITE" id="PS51259">
    <property type="entry name" value="MHD2"/>
    <property type="match status" value="1"/>
</dbReference>
<dbReference type="PRINTS" id="PR00360">
    <property type="entry name" value="C2DOMAIN"/>
</dbReference>
<dbReference type="GO" id="GO:0099525">
    <property type="term" value="P:presynaptic dense core vesicle exocytosis"/>
    <property type="evidence" value="ECO:0007669"/>
    <property type="project" value="TreeGrafter"/>
</dbReference>
<name>A0AAW2FSJ8_9HYME</name>
<dbReference type="GO" id="GO:0031594">
    <property type="term" value="C:neuromuscular junction"/>
    <property type="evidence" value="ECO:0007669"/>
    <property type="project" value="TreeGrafter"/>
</dbReference>
<dbReference type="GO" id="GO:0098831">
    <property type="term" value="C:presynaptic active zone cytoplasmic component"/>
    <property type="evidence" value="ECO:0007669"/>
    <property type="project" value="TreeGrafter"/>
</dbReference>
<feature type="compositionally biased region" description="Basic and acidic residues" evidence="7">
    <location>
        <begin position="814"/>
        <end position="832"/>
    </location>
</feature>
<dbReference type="Pfam" id="PF00130">
    <property type="entry name" value="C1_1"/>
    <property type="match status" value="1"/>
</dbReference>
<feature type="compositionally biased region" description="Polar residues" evidence="7">
    <location>
        <begin position="775"/>
        <end position="788"/>
    </location>
</feature>
<feature type="compositionally biased region" description="Basic and acidic residues" evidence="7">
    <location>
        <begin position="999"/>
        <end position="1009"/>
    </location>
</feature>
<evidence type="ECO:0000256" key="1">
    <source>
        <dbReference type="ARBA" id="ARBA00022723"/>
    </source>
</evidence>
<dbReference type="Gene3D" id="1.10.357.50">
    <property type="match status" value="1"/>
</dbReference>
<dbReference type="EMBL" id="JADYXP020000008">
    <property type="protein sequence ID" value="KAL0118443.1"/>
    <property type="molecule type" value="Genomic_DNA"/>
</dbReference>
<dbReference type="GO" id="GO:0016081">
    <property type="term" value="P:synaptic vesicle docking"/>
    <property type="evidence" value="ECO:0007669"/>
    <property type="project" value="TreeGrafter"/>
</dbReference>
<dbReference type="InterPro" id="IPR027080">
    <property type="entry name" value="Unc-13"/>
</dbReference>
<dbReference type="Gene3D" id="3.30.60.20">
    <property type="match status" value="1"/>
</dbReference>
<dbReference type="Pfam" id="PF00168">
    <property type="entry name" value="C2"/>
    <property type="match status" value="2"/>
</dbReference>
<feature type="coiled-coil region" evidence="6">
    <location>
        <begin position="2053"/>
        <end position="2080"/>
    </location>
</feature>
<comment type="caution">
    <text evidence="12">The sequence shown here is derived from an EMBL/GenBank/DDBJ whole genome shotgun (WGS) entry which is preliminary data.</text>
</comment>
<dbReference type="InterPro" id="IPR014770">
    <property type="entry name" value="Munc13_1"/>
</dbReference>
<dbReference type="PROSITE" id="PS51258">
    <property type="entry name" value="MHD1"/>
    <property type="match status" value="1"/>
</dbReference>
<protein>
    <recommendedName>
        <fullName evidence="14">Protein unc-13 homolog B-like</fullName>
    </recommendedName>
</protein>
<evidence type="ECO:0000256" key="4">
    <source>
        <dbReference type="ARBA" id="ARBA00022833"/>
    </source>
</evidence>
<dbReference type="InterPro" id="IPR000008">
    <property type="entry name" value="C2_dom"/>
</dbReference>
<organism evidence="12 13">
    <name type="scientific">Cardiocondyla obscurior</name>
    <dbReference type="NCBI Taxonomy" id="286306"/>
    <lineage>
        <taxon>Eukaryota</taxon>
        <taxon>Metazoa</taxon>
        <taxon>Ecdysozoa</taxon>
        <taxon>Arthropoda</taxon>
        <taxon>Hexapoda</taxon>
        <taxon>Insecta</taxon>
        <taxon>Pterygota</taxon>
        <taxon>Neoptera</taxon>
        <taxon>Endopterygota</taxon>
        <taxon>Hymenoptera</taxon>
        <taxon>Apocrita</taxon>
        <taxon>Aculeata</taxon>
        <taxon>Formicoidea</taxon>
        <taxon>Formicidae</taxon>
        <taxon>Myrmicinae</taxon>
        <taxon>Cardiocondyla</taxon>
    </lineage>
</organism>
<keyword evidence="1" id="KW-0479">Metal-binding</keyword>
<dbReference type="GO" id="GO:0043195">
    <property type="term" value="C:terminal bouton"/>
    <property type="evidence" value="ECO:0007669"/>
    <property type="project" value="TreeGrafter"/>
</dbReference>
<feature type="region of interest" description="Disordered" evidence="7">
    <location>
        <begin position="1143"/>
        <end position="1201"/>
    </location>
</feature>
<evidence type="ECO:0008006" key="14">
    <source>
        <dbReference type="Google" id="ProtNLM"/>
    </source>
</evidence>